<evidence type="ECO:0000313" key="3">
    <source>
        <dbReference type="Proteomes" id="UP000076532"/>
    </source>
</evidence>
<proteinExistence type="predicted"/>
<feature type="compositionally biased region" description="Polar residues" evidence="1">
    <location>
        <begin position="308"/>
        <end position="324"/>
    </location>
</feature>
<protein>
    <submittedName>
        <fullName evidence="2">Uncharacterized protein</fullName>
    </submittedName>
</protein>
<dbReference type="STRING" id="436010.A0A166F2H2"/>
<dbReference type="OrthoDB" id="3345970at2759"/>
<sequence>MLDLDLLRSKQPVVTVGEYIQLNGIFAEETSHGSWDRKWYHDRMSSKKGLSLGVIENSIYDPSFANRVDVLPADMKTRGGSRGRRMSGQIGQMRPRPWREDLLESAIVGKTMNNWDGARKMLVGSSYIAGDIRDDALEVSLNENGWEVLYTYNGALNTDDVKNVVWPIRDIVPIHTVRGFREDFSQMTEDAVLLAGETHYERKPGNVRFTTTPGRDFFSHIVSHCVRAPPYVYTLAEKLATYPRKIVNVNWAMEKTFKAHFDRIRNHLSTGHDLLRSLEGGPFEVSAILEATINPNLTHLPPPYEITRSTSPQTSATHTTSTSRFPRGFTPLYTPRT</sequence>
<evidence type="ECO:0000313" key="2">
    <source>
        <dbReference type="EMBL" id="KZP16365.1"/>
    </source>
</evidence>
<dbReference type="EMBL" id="KV417594">
    <property type="protein sequence ID" value="KZP16365.1"/>
    <property type="molecule type" value="Genomic_DNA"/>
</dbReference>
<organism evidence="2 3">
    <name type="scientific">Athelia psychrophila</name>
    <dbReference type="NCBI Taxonomy" id="1759441"/>
    <lineage>
        <taxon>Eukaryota</taxon>
        <taxon>Fungi</taxon>
        <taxon>Dikarya</taxon>
        <taxon>Basidiomycota</taxon>
        <taxon>Agaricomycotina</taxon>
        <taxon>Agaricomycetes</taxon>
        <taxon>Agaricomycetidae</taxon>
        <taxon>Atheliales</taxon>
        <taxon>Atheliaceae</taxon>
        <taxon>Athelia</taxon>
    </lineage>
</organism>
<dbReference type="AlphaFoldDB" id="A0A166F2H2"/>
<dbReference type="Proteomes" id="UP000076532">
    <property type="component" value="Unassembled WGS sequence"/>
</dbReference>
<reference evidence="2 3" key="1">
    <citation type="journal article" date="2016" name="Mol. Biol. Evol.">
        <title>Comparative Genomics of Early-Diverging Mushroom-Forming Fungi Provides Insights into the Origins of Lignocellulose Decay Capabilities.</title>
        <authorList>
            <person name="Nagy L.G."/>
            <person name="Riley R."/>
            <person name="Tritt A."/>
            <person name="Adam C."/>
            <person name="Daum C."/>
            <person name="Floudas D."/>
            <person name="Sun H."/>
            <person name="Yadav J.S."/>
            <person name="Pangilinan J."/>
            <person name="Larsson K.H."/>
            <person name="Matsuura K."/>
            <person name="Barry K."/>
            <person name="Labutti K."/>
            <person name="Kuo R."/>
            <person name="Ohm R.A."/>
            <person name="Bhattacharya S.S."/>
            <person name="Shirouzu T."/>
            <person name="Yoshinaga Y."/>
            <person name="Martin F.M."/>
            <person name="Grigoriev I.V."/>
            <person name="Hibbett D.S."/>
        </authorList>
    </citation>
    <scope>NUCLEOTIDE SEQUENCE [LARGE SCALE GENOMIC DNA]</scope>
    <source>
        <strain evidence="2 3">CBS 109695</strain>
    </source>
</reference>
<evidence type="ECO:0000256" key="1">
    <source>
        <dbReference type="SAM" id="MobiDB-lite"/>
    </source>
</evidence>
<accession>A0A166F2H2</accession>
<feature type="region of interest" description="Disordered" evidence="1">
    <location>
        <begin position="308"/>
        <end position="337"/>
    </location>
</feature>
<gene>
    <name evidence="2" type="ORF">FIBSPDRAFT_1047594</name>
</gene>
<keyword evidence="3" id="KW-1185">Reference proteome</keyword>
<name>A0A166F2H2_9AGAM</name>